<dbReference type="Proteomes" id="UP001237642">
    <property type="component" value="Unassembled WGS sequence"/>
</dbReference>
<evidence type="ECO:0000313" key="3">
    <source>
        <dbReference type="EMBL" id="KAK1392854.1"/>
    </source>
</evidence>
<dbReference type="PANTHER" id="PTHR46929">
    <property type="entry name" value="EXPRESSED PROTEIN"/>
    <property type="match status" value="1"/>
</dbReference>
<reference evidence="3" key="2">
    <citation type="submission" date="2023-05" db="EMBL/GenBank/DDBJ databases">
        <authorList>
            <person name="Schelkunov M.I."/>
        </authorList>
    </citation>
    <scope>NUCLEOTIDE SEQUENCE</scope>
    <source>
        <strain evidence="3">Hsosn_3</strain>
        <tissue evidence="3">Leaf</tissue>
    </source>
</reference>
<dbReference type="AlphaFoldDB" id="A0AAD8N186"/>
<proteinExistence type="predicted"/>
<sequence>MYDEMQLVVGKDIATGLYAKSFIDVDSASTEMDSHPVDDIAEKETSESSAPSKQKRSHRKRKERSSDANVDDDGNGIKELAIEVREIAKAMKDMSKQQLNVSELYEEVMKMEGFSEIILELHLWREEGYEASGIEVLIDNEDTDVWLAHLGKPKDGKSDKENLPHVEMLKIKKNAIQSISFEGLGAYFSDTTRGKRTARKFKLLGVVN</sequence>
<feature type="coiled-coil region" evidence="1">
    <location>
        <begin position="77"/>
        <end position="107"/>
    </location>
</feature>
<evidence type="ECO:0000313" key="4">
    <source>
        <dbReference type="Proteomes" id="UP001237642"/>
    </source>
</evidence>
<gene>
    <name evidence="3" type="ORF">POM88_011910</name>
</gene>
<evidence type="ECO:0000256" key="1">
    <source>
        <dbReference type="SAM" id="Coils"/>
    </source>
</evidence>
<dbReference type="EMBL" id="JAUIZM010000003">
    <property type="protein sequence ID" value="KAK1392854.1"/>
    <property type="molecule type" value="Genomic_DNA"/>
</dbReference>
<feature type="compositionally biased region" description="Basic residues" evidence="2">
    <location>
        <begin position="53"/>
        <end position="63"/>
    </location>
</feature>
<organism evidence="3 4">
    <name type="scientific">Heracleum sosnowskyi</name>
    <dbReference type="NCBI Taxonomy" id="360622"/>
    <lineage>
        <taxon>Eukaryota</taxon>
        <taxon>Viridiplantae</taxon>
        <taxon>Streptophyta</taxon>
        <taxon>Embryophyta</taxon>
        <taxon>Tracheophyta</taxon>
        <taxon>Spermatophyta</taxon>
        <taxon>Magnoliopsida</taxon>
        <taxon>eudicotyledons</taxon>
        <taxon>Gunneridae</taxon>
        <taxon>Pentapetalae</taxon>
        <taxon>asterids</taxon>
        <taxon>campanulids</taxon>
        <taxon>Apiales</taxon>
        <taxon>Apiaceae</taxon>
        <taxon>Apioideae</taxon>
        <taxon>apioid superclade</taxon>
        <taxon>Tordylieae</taxon>
        <taxon>Tordyliinae</taxon>
        <taxon>Heracleum</taxon>
    </lineage>
</organism>
<dbReference type="PANTHER" id="PTHR46929:SF23">
    <property type="entry name" value="L10-INTERACTING MYB DOMAIN-CONTAINING PROTEIN-LIKE"/>
    <property type="match status" value="1"/>
</dbReference>
<keyword evidence="4" id="KW-1185">Reference proteome</keyword>
<name>A0AAD8N186_9APIA</name>
<comment type="caution">
    <text evidence="3">The sequence shown here is derived from an EMBL/GenBank/DDBJ whole genome shotgun (WGS) entry which is preliminary data.</text>
</comment>
<accession>A0AAD8N186</accession>
<protein>
    <submittedName>
        <fullName evidence="3">Uncharacterized protein</fullName>
    </submittedName>
</protein>
<reference evidence="3" key="1">
    <citation type="submission" date="2023-02" db="EMBL/GenBank/DDBJ databases">
        <title>Genome of toxic invasive species Heracleum sosnowskyi carries increased number of genes despite the absence of recent whole-genome duplications.</title>
        <authorList>
            <person name="Schelkunov M."/>
            <person name="Shtratnikova V."/>
            <person name="Makarenko M."/>
            <person name="Klepikova A."/>
            <person name="Omelchenko D."/>
            <person name="Novikova G."/>
            <person name="Obukhova E."/>
            <person name="Bogdanov V."/>
            <person name="Penin A."/>
            <person name="Logacheva M."/>
        </authorList>
    </citation>
    <scope>NUCLEOTIDE SEQUENCE</scope>
    <source>
        <strain evidence="3">Hsosn_3</strain>
        <tissue evidence="3">Leaf</tissue>
    </source>
</reference>
<evidence type="ECO:0000256" key="2">
    <source>
        <dbReference type="SAM" id="MobiDB-lite"/>
    </source>
</evidence>
<feature type="region of interest" description="Disordered" evidence="2">
    <location>
        <begin position="28"/>
        <end position="74"/>
    </location>
</feature>
<keyword evidence="1" id="KW-0175">Coiled coil</keyword>
<feature type="compositionally biased region" description="Basic and acidic residues" evidence="2">
    <location>
        <begin position="32"/>
        <end position="46"/>
    </location>
</feature>